<proteinExistence type="predicted"/>
<name>M4B4B6_HYAAE</name>
<organism evidence="1 2">
    <name type="scientific">Hyaloperonospora arabidopsidis (strain Emoy2)</name>
    <name type="common">Downy mildew agent</name>
    <name type="synonym">Peronospora arabidopsidis</name>
    <dbReference type="NCBI Taxonomy" id="559515"/>
    <lineage>
        <taxon>Eukaryota</taxon>
        <taxon>Sar</taxon>
        <taxon>Stramenopiles</taxon>
        <taxon>Oomycota</taxon>
        <taxon>Peronosporomycetes</taxon>
        <taxon>Peronosporales</taxon>
        <taxon>Peronosporaceae</taxon>
        <taxon>Hyaloperonospora</taxon>
    </lineage>
</organism>
<dbReference type="VEuPathDB" id="FungiDB:HpaG801115"/>
<dbReference type="Proteomes" id="UP000011713">
    <property type="component" value="Unassembled WGS sequence"/>
</dbReference>
<dbReference type="HOGENOM" id="CLU_3018397_0_0_1"/>
<sequence>MLWLFAVDQAWVAVSSIASSSGMPWSVGSKSTIISMAIEKRLVFGRRPMERRVWQK</sequence>
<keyword evidence="2" id="KW-1185">Reference proteome</keyword>
<dbReference type="EMBL" id="JH598253">
    <property type="status" value="NOT_ANNOTATED_CDS"/>
    <property type="molecule type" value="Genomic_DNA"/>
</dbReference>
<accession>M4B4B6</accession>
<evidence type="ECO:0000313" key="1">
    <source>
        <dbReference type="EnsemblProtists" id="HpaP801115"/>
    </source>
</evidence>
<reference evidence="2" key="1">
    <citation type="journal article" date="2010" name="Science">
        <title>Signatures of adaptation to obligate biotrophy in the Hyaloperonospora arabidopsidis genome.</title>
        <authorList>
            <person name="Baxter L."/>
            <person name="Tripathy S."/>
            <person name="Ishaque N."/>
            <person name="Boot N."/>
            <person name="Cabral A."/>
            <person name="Kemen E."/>
            <person name="Thines M."/>
            <person name="Ah-Fong A."/>
            <person name="Anderson R."/>
            <person name="Badejoko W."/>
            <person name="Bittner-Eddy P."/>
            <person name="Boore J.L."/>
            <person name="Chibucos M.C."/>
            <person name="Coates M."/>
            <person name="Dehal P."/>
            <person name="Delehaunty K."/>
            <person name="Dong S."/>
            <person name="Downton P."/>
            <person name="Dumas B."/>
            <person name="Fabro G."/>
            <person name="Fronick C."/>
            <person name="Fuerstenberg S.I."/>
            <person name="Fulton L."/>
            <person name="Gaulin E."/>
            <person name="Govers F."/>
            <person name="Hughes L."/>
            <person name="Humphray S."/>
            <person name="Jiang R.H."/>
            <person name="Judelson H."/>
            <person name="Kamoun S."/>
            <person name="Kyung K."/>
            <person name="Meijer H."/>
            <person name="Minx P."/>
            <person name="Morris P."/>
            <person name="Nelson J."/>
            <person name="Phuntumart V."/>
            <person name="Qutob D."/>
            <person name="Rehmany A."/>
            <person name="Rougon-Cardoso A."/>
            <person name="Ryden P."/>
            <person name="Torto-Alalibo T."/>
            <person name="Studholme D."/>
            <person name="Wang Y."/>
            <person name="Win J."/>
            <person name="Wood J."/>
            <person name="Clifton S.W."/>
            <person name="Rogers J."/>
            <person name="Van den Ackerveken G."/>
            <person name="Jones J.D."/>
            <person name="McDowell J.M."/>
            <person name="Beynon J."/>
            <person name="Tyler B.M."/>
        </authorList>
    </citation>
    <scope>NUCLEOTIDE SEQUENCE [LARGE SCALE GENOMIC DNA]</scope>
    <source>
        <strain evidence="2">Emoy2</strain>
    </source>
</reference>
<reference evidence="1" key="2">
    <citation type="submission" date="2015-06" db="UniProtKB">
        <authorList>
            <consortium name="EnsemblProtists"/>
        </authorList>
    </citation>
    <scope>IDENTIFICATION</scope>
    <source>
        <strain evidence="1">Emoy2</strain>
    </source>
</reference>
<dbReference type="InParanoid" id="M4B4B6"/>
<protein>
    <submittedName>
        <fullName evidence="1">Uncharacterized protein</fullName>
    </submittedName>
</protein>
<evidence type="ECO:0000313" key="2">
    <source>
        <dbReference type="Proteomes" id="UP000011713"/>
    </source>
</evidence>
<dbReference type="EnsemblProtists" id="HpaT801115">
    <property type="protein sequence ID" value="HpaP801115"/>
    <property type="gene ID" value="HpaG801115"/>
</dbReference>
<dbReference type="AlphaFoldDB" id="M4B4B6"/>